<protein>
    <submittedName>
        <fullName evidence="1">Uncharacterized protein</fullName>
    </submittedName>
</protein>
<organism evidence="1 2">
    <name type="scientific">Gossypium stocksii</name>
    <dbReference type="NCBI Taxonomy" id="47602"/>
    <lineage>
        <taxon>Eukaryota</taxon>
        <taxon>Viridiplantae</taxon>
        <taxon>Streptophyta</taxon>
        <taxon>Embryophyta</taxon>
        <taxon>Tracheophyta</taxon>
        <taxon>Spermatophyta</taxon>
        <taxon>Magnoliopsida</taxon>
        <taxon>eudicotyledons</taxon>
        <taxon>Gunneridae</taxon>
        <taxon>Pentapetalae</taxon>
        <taxon>rosids</taxon>
        <taxon>malvids</taxon>
        <taxon>Malvales</taxon>
        <taxon>Malvaceae</taxon>
        <taxon>Malvoideae</taxon>
        <taxon>Gossypium</taxon>
    </lineage>
</organism>
<accession>A0A9D3VW42</accession>
<dbReference type="EMBL" id="JAIQCV010000005">
    <property type="protein sequence ID" value="KAH1097049.1"/>
    <property type="molecule type" value="Genomic_DNA"/>
</dbReference>
<name>A0A9D3VW42_9ROSI</name>
<sequence length="111" mass="12386">MHTFQRSFPIAESIAQFQRLRIGYLLALKTILTAMNVFKFYLEDLSPNGVIAGVRRNLGCDDNLSEIDRLLCKLNEAMDIDVLLSSGCKKHKTFMGAVGVNLSSEEEESST</sequence>
<dbReference type="OrthoDB" id="10582789at2759"/>
<dbReference type="AlphaFoldDB" id="A0A9D3VW42"/>
<keyword evidence="2" id="KW-1185">Reference proteome</keyword>
<proteinExistence type="predicted"/>
<dbReference type="Proteomes" id="UP000828251">
    <property type="component" value="Unassembled WGS sequence"/>
</dbReference>
<evidence type="ECO:0000313" key="2">
    <source>
        <dbReference type="Proteomes" id="UP000828251"/>
    </source>
</evidence>
<evidence type="ECO:0000313" key="1">
    <source>
        <dbReference type="EMBL" id="KAH1097049.1"/>
    </source>
</evidence>
<reference evidence="1 2" key="1">
    <citation type="journal article" date="2021" name="Plant Biotechnol. J.">
        <title>Multi-omics assisted identification of the key and species-specific regulatory components of drought-tolerant mechanisms in Gossypium stocksii.</title>
        <authorList>
            <person name="Yu D."/>
            <person name="Ke L."/>
            <person name="Zhang D."/>
            <person name="Wu Y."/>
            <person name="Sun Y."/>
            <person name="Mei J."/>
            <person name="Sun J."/>
            <person name="Sun Y."/>
        </authorList>
    </citation>
    <scope>NUCLEOTIDE SEQUENCE [LARGE SCALE GENOMIC DNA]</scope>
    <source>
        <strain evidence="2">cv. E1</strain>
        <tissue evidence="1">Leaf</tissue>
    </source>
</reference>
<comment type="caution">
    <text evidence="1">The sequence shown here is derived from an EMBL/GenBank/DDBJ whole genome shotgun (WGS) entry which is preliminary data.</text>
</comment>
<gene>
    <name evidence="1" type="ORF">J1N35_013970</name>
</gene>